<reference evidence="1 2" key="1">
    <citation type="submission" date="2018-06" db="EMBL/GenBank/DDBJ databases">
        <title>Fusarium incarnatum-equiseti species complex species 28.</title>
        <authorList>
            <person name="Gardiner D.M."/>
        </authorList>
    </citation>
    <scope>NUCLEOTIDE SEQUENCE [LARGE SCALE GENOMIC DNA]</scope>
    <source>
        <strain evidence="1 2">FIESC_28</strain>
    </source>
</reference>
<sequence length="185" mass="20497">MESDDSLCRAISSTHDDSPSLEVKGIRIGNRTLMPLKPGANGEYRDVTTGVGVCSTYGTSIEGNTFYPGLTQTSNSGSEPDFFWTDGTEVASQFNVPHNTKGVLCSSQGRYEFQLWTLQFKPVGIMRVTNSESKEQTELVQNALLKIGDTEQRKQLIQALESQTVTRPQKAILEVKYKDDMVHNV</sequence>
<comment type="caution">
    <text evidence="1">The sequence shown here is derived from an EMBL/GenBank/DDBJ whole genome shotgun (WGS) entry which is preliminary data.</text>
</comment>
<dbReference type="RefSeq" id="XP_031010403.1">
    <property type="nucleotide sequence ID" value="XM_031165532.1"/>
</dbReference>
<keyword evidence="2" id="KW-1185">Reference proteome</keyword>
<dbReference type="AlphaFoldDB" id="A0A366QLR8"/>
<accession>A0A366QLR8</accession>
<protein>
    <submittedName>
        <fullName evidence="1">Uncharacterized protein</fullName>
    </submittedName>
</protein>
<dbReference type="EMBL" id="QKXC01000387">
    <property type="protein sequence ID" value="RBR05198.1"/>
    <property type="molecule type" value="Genomic_DNA"/>
</dbReference>
<name>A0A366QLR8_9HYPO</name>
<dbReference type="Proteomes" id="UP000253153">
    <property type="component" value="Unassembled WGS sequence"/>
</dbReference>
<dbReference type="GeneID" id="42000828"/>
<evidence type="ECO:0000313" key="2">
    <source>
        <dbReference type="Proteomes" id="UP000253153"/>
    </source>
</evidence>
<dbReference type="OrthoDB" id="5110227at2759"/>
<evidence type="ECO:0000313" key="1">
    <source>
        <dbReference type="EMBL" id="RBR05198.1"/>
    </source>
</evidence>
<proteinExistence type="predicted"/>
<organism evidence="1 2">
    <name type="scientific">Fusarium coffeatum</name>
    <dbReference type="NCBI Taxonomy" id="231269"/>
    <lineage>
        <taxon>Eukaryota</taxon>
        <taxon>Fungi</taxon>
        <taxon>Dikarya</taxon>
        <taxon>Ascomycota</taxon>
        <taxon>Pezizomycotina</taxon>
        <taxon>Sordariomycetes</taxon>
        <taxon>Hypocreomycetidae</taxon>
        <taxon>Hypocreales</taxon>
        <taxon>Nectriaceae</taxon>
        <taxon>Fusarium</taxon>
        <taxon>Fusarium incarnatum-equiseti species complex</taxon>
    </lineage>
</organism>
<gene>
    <name evidence="1" type="ORF">FIESC28_11408</name>
</gene>